<dbReference type="EMBL" id="DVNJ01000002">
    <property type="protein sequence ID" value="HIU62319.1"/>
    <property type="molecule type" value="Genomic_DNA"/>
</dbReference>
<feature type="domain" description="ABC transporter" evidence="4">
    <location>
        <begin position="4"/>
        <end position="261"/>
    </location>
</feature>
<accession>A0A9D1ML86</accession>
<dbReference type="SMART" id="SM00382">
    <property type="entry name" value="AAA"/>
    <property type="match status" value="2"/>
</dbReference>
<keyword evidence="2 5" id="KW-0067">ATP-binding</keyword>
<dbReference type="Pfam" id="PF12848">
    <property type="entry name" value="ABC_tran_Xtn"/>
    <property type="match status" value="1"/>
</dbReference>
<dbReference type="PANTHER" id="PTHR42855">
    <property type="entry name" value="ABC TRANSPORTER ATP-BINDING SUBUNIT"/>
    <property type="match status" value="1"/>
</dbReference>
<dbReference type="GO" id="GO:0005524">
    <property type="term" value="F:ATP binding"/>
    <property type="evidence" value="ECO:0007669"/>
    <property type="project" value="UniProtKB-KW"/>
</dbReference>
<dbReference type="SUPFAM" id="SSF52540">
    <property type="entry name" value="P-loop containing nucleoside triphosphate hydrolases"/>
    <property type="match status" value="2"/>
</dbReference>
<gene>
    <name evidence="5" type="ORF">IAB07_00935</name>
</gene>
<reference evidence="5" key="1">
    <citation type="submission" date="2020-10" db="EMBL/GenBank/DDBJ databases">
        <authorList>
            <person name="Gilroy R."/>
        </authorList>
    </citation>
    <scope>NUCLEOTIDE SEQUENCE</scope>
    <source>
        <strain evidence="5">9366</strain>
    </source>
</reference>
<dbReference type="PROSITE" id="PS00211">
    <property type="entry name" value="ABC_TRANSPORTER_1"/>
    <property type="match status" value="2"/>
</dbReference>
<protein>
    <submittedName>
        <fullName evidence="5">ABC-F family ATP-binding cassette domain-containing protein</fullName>
    </submittedName>
</protein>
<keyword evidence="3" id="KW-0175">Coiled coil</keyword>
<dbReference type="InterPro" id="IPR017871">
    <property type="entry name" value="ABC_transporter-like_CS"/>
</dbReference>
<dbReference type="Gene3D" id="3.40.50.300">
    <property type="entry name" value="P-loop containing nucleotide triphosphate hydrolases"/>
    <property type="match status" value="2"/>
</dbReference>
<dbReference type="CDD" id="cd03221">
    <property type="entry name" value="ABCF_EF-3"/>
    <property type="match status" value="2"/>
</dbReference>
<dbReference type="InterPro" id="IPR051309">
    <property type="entry name" value="ABCF_ATPase"/>
</dbReference>
<evidence type="ECO:0000313" key="5">
    <source>
        <dbReference type="EMBL" id="HIU62319.1"/>
    </source>
</evidence>
<dbReference type="InterPro" id="IPR003439">
    <property type="entry name" value="ABC_transporter-like_ATP-bd"/>
</dbReference>
<dbReference type="InterPro" id="IPR003593">
    <property type="entry name" value="AAA+_ATPase"/>
</dbReference>
<evidence type="ECO:0000256" key="1">
    <source>
        <dbReference type="ARBA" id="ARBA00022741"/>
    </source>
</evidence>
<dbReference type="InterPro" id="IPR032781">
    <property type="entry name" value="ABC_tran_Xtn"/>
</dbReference>
<dbReference type="AlphaFoldDB" id="A0A9D1ML86"/>
<comment type="caution">
    <text evidence="5">The sequence shown here is derived from an EMBL/GenBank/DDBJ whole genome shotgun (WGS) entry which is preliminary data.</text>
</comment>
<name>A0A9D1ML86_9FIRM</name>
<dbReference type="PROSITE" id="PS50893">
    <property type="entry name" value="ABC_TRANSPORTER_2"/>
    <property type="match status" value="1"/>
</dbReference>
<evidence type="ECO:0000256" key="2">
    <source>
        <dbReference type="ARBA" id="ARBA00022840"/>
    </source>
</evidence>
<keyword evidence="1" id="KW-0547">Nucleotide-binding</keyword>
<dbReference type="PANTHER" id="PTHR42855:SF2">
    <property type="entry name" value="DRUG RESISTANCE ABC TRANSPORTER,ATP-BINDING PROTEIN"/>
    <property type="match status" value="1"/>
</dbReference>
<feature type="coiled-coil region" evidence="3">
    <location>
        <begin position="250"/>
        <end position="284"/>
    </location>
</feature>
<organism evidence="5 6">
    <name type="scientific">Candidatus Caccalectryoclostridium excrementigallinarum</name>
    <dbReference type="NCBI Taxonomy" id="2840710"/>
    <lineage>
        <taxon>Bacteria</taxon>
        <taxon>Bacillati</taxon>
        <taxon>Bacillota</taxon>
        <taxon>Clostridia</taxon>
        <taxon>Christensenellales</taxon>
        <taxon>Christensenellaceae</taxon>
        <taxon>Christensenellaceae incertae sedis</taxon>
        <taxon>Candidatus Caccalectryoclostridium</taxon>
    </lineage>
</organism>
<dbReference type="InterPro" id="IPR027417">
    <property type="entry name" value="P-loop_NTPase"/>
</dbReference>
<sequence length="516" mass="57758">MSILTIKGLSHTYDNKVLFDEADLTVNNGEHIGIVGLNGAGKSTFMKILTGSLVQDAGEVRWLSGIKVGYLDQHADIDRSLTVMNYLEGSFKSLFDLSARLDAAYARMSEPDVGEDELEKLINRTAAMQQQLDEADFYSLEARIKKVAGGLGIGALGYDTLIGKLSGGQRAKVMLAKLLLDEPNVMLLDEPTNFLDLEQIDWLAKYLDAYKGTFLLVSHDGEFLNRVCKIIVNIENSRIKKYWGDYDKFLQQHESDAKQYAESYERQQREIKRMEEYIARNKARAATAGMANSRKKMLERIEVMSKPVSFEKPVFSFPYTLLVTKHLLDVTNLEVGYNGKAILPPLSFTLSSESKLWLRGTNGMGKTTILKTLMKQLPAISGSFSYNINVKINYIEQDLEFPSKEMNAISFMSFRHPRLSQKEVRNQLAKVGIRGDLSTKAVGALSGGEQVRVKLCSLMQKESNLLILDEPTNHLDSLSKEALAEALEDYAGAFILVSHEPAYADGLCNDIFDLER</sequence>
<reference evidence="5" key="2">
    <citation type="journal article" date="2021" name="PeerJ">
        <title>Extensive microbial diversity within the chicken gut microbiome revealed by metagenomics and culture.</title>
        <authorList>
            <person name="Gilroy R."/>
            <person name="Ravi A."/>
            <person name="Getino M."/>
            <person name="Pursley I."/>
            <person name="Horton D.L."/>
            <person name="Alikhan N.F."/>
            <person name="Baker D."/>
            <person name="Gharbi K."/>
            <person name="Hall N."/>
            <person name="Watson M."/>
            <person name="Adriaenssens E.M."/>
            <person name="Foster-Nyarko E."/>
            <person name="Jarju S."/>
            <person name="Secka A."/>
            <person name="Antonio M."/>
            <person name="Oren A."/>
            <person name="Chaudhuri R.R."/>
            <person name="La Ragione R."/>
            <person name="Hildebrand F."/>
            <person name="Pallen M.J."/>
        </authorList>
    </citation>
    <scope>NUCLEOTIDE SEQUENCE</scope>
    <source>
        <strain evidence="5">9366</strain>
    </source>
</reference>
<evidence type="ECO:0000256" key="3">
    <source>
        <dbReference type="SAM" id="Coils"/>
    </source>
</evidence>
<dbReference type="Pfam" id="PF00005">
    <property type="entry name" value="ABC_tran"/>
    <property type="match status" value="2"/>
</dbReference>
<evidence type="ECO:0000259" key="4">
    <source>
        <dbReference type="PROSITE" id="PS50893"/>
    </source>
</evidence>
<proteinExistence type="predicted"/>
<dbReference type="GO" id="GO:0016887">
    <property type="term" value="F:ATP hydrolysis activity"/>
    <property type="evidence" value="ECO:0007669"/>
    <property type="project" value="InterPro"/>
</dbReference>
<dbReference type="FunFam" id="3.40.50.300:FF:000011">
    <property type="entry name" value="Putative ABC transporter ATP-binding component"/>
    <property type="match status" value="1"/>
</dbReference>
<evidence type="ECO:0000313" key="6">
    <source>
        <dbReference type="Proteomes" id="UP000824145"/>
    </source>
</evidence>
<dbReference type="Proteomes" id="UP000824145">
    <property type="component" value="Unassembled WGS sequence"/>
</dbReference>